<dbReference type="STRING" id="930990.A0A067MZU4"/>
<dbReference type="PANTHER" id="PTHR46300:SF7">
    <property type="entry name" value="P450, PUTATIVE (EUROFUNG)-RELATED"/>
    <property type="match status" value="1"/>
</dbReference>
<evidence type="ECO:0000256" key="6">
    <source>
        <dbReference type="ARBA" id="ARBA00023002"/>
    </source>
</evidence>
<dbReference type="EMBL" id="KL198025">
    <property type="protein sequence ID" value="KDQ17051.1"/>
    <property type="molecule type" value="Genomic_DNA"/>
</dbReference>
<dbReference type="InterPro" id="IPR036396">
    <property type="entry name" value="Cyt_P450_sf"/>
</dbReference>
<gene>
    <name evidence="9" type="ORF">BOTBODRAFT_53664</name>
</gene>
<dbReference type="InterPro" id="IPR001128">
    <property type="entry name" value="Cyt_P450"/>
</dbReference>
<keyword evidence="6" id="KW-0560">Oxidoreductase</keyword>
<dbReference type="PANTHER" id="PTHR46300">
    <property type="entry name" value="P450, PUTATIVE (EUROFUNG)-RELATED-RELATED"/>
    <property type="match status" value="1"/>
</dbReference>
<protein>
    <recommendedName>
        <fullName evidence="11">Cytochrome P450</fullName>
    </recommendedName>
</protein>
<keyword evidence="4" id="KW-0349">Heme</keyword>
<accession>A0A067MZU4</accession>
<evidence type="ECO:0000313" key="10">
    <source>
        <dbReference type="Proteomes" id="UP000027195"/>
    </source>
</evidence>
<comment type="cofactor">
    <cofactor evidence="1">
        <name>heme</name>
        <dbReference type="ChEBI" id="CHEBI:30413"/>
    </cofactor>
</comment>
<sequence>MAELLPNLITLGVVLAILRCLGVFSKASNLRRLPLPPGPRSEFLIGNVRHLPAGSPWLQYAAWRKEFGDIIHLKVPGNHLVILNSYKAAHDLLDLSPKYIDRHQLAIADQLMGWNRMTANSAYGDAWKLHRKLMRPTMNKAAVERHALILERGMRACLLQLLHSPEGFQEHIRLFTGKIIVMFTYGLKIDSTKDPLIAVPEAQFARVISLILPGQTPLVDVFPSLKHIPSWFPGATFKRNARIWKKELTDMVTQPFNRVKADIAAGAAVSSFTSKCLEDNPQADDEIIWSAGSLYIAGADTTHAVLSIFFLAMATHPDVQRRAQAEIDSVVNADTLPTFEDRVNLPYIECLLKELQRWLPVVPLAFPHRLTEDDFYEGNAHLVAATCFIYRIFV</sequence>
<evidence type="ECO:0008006" key="11">
    <source>
        <dbReference type="Google" id="ProtNLM"/>
    </source>
</evidence>
<reference evidence="10" key="1">
    <citation type="journal article" date="2014" name="Proc. Natl. Acad. Sci. U.S.A.">
        <title>Extensive sampling of basidiomycete genomes demonstrates inadequacy of the white-rot/brown-rot paradigm for wood decay fungi.</title>
        <authorList>
            <person name="Riley R."/>
            <person name="Salamov A.A."/>
            <person name="Brown D.W."/>
            <person name="Nagy L.G."/>
            <person name="Floudas D."/>
            <person name="Held B.W."/>
            <person name="Levasseur A."/>
            <person name="Lombard V."/>
            <person name="Morin E."/>
            <person name="Otillar R."/>
            <person name="Lindquist E.A."/>
            <person name="Sun H."/>
            <person name="LaButti K.M."/>
            <person name="Schmutz J."/>
            <person name="Jabbour D."/>
            <person name="Luo H."/>
            <person name="Baker S.E."/>
            <person name="Pisabarro A.G."/>
            <person name="Walton J.D."/>
            <person name="Blanchette R.A."/>
            <person name="Henrissat B."/>
            <person name="Martin F."/>
            <person name="Cullen D."/>
            <person name="Hibbett D.S."/>
            <person name="Grigoriev I.V."/>
        </authorList>
    </citation>
    <scope>NUCLEOTIDE SEQUENCE [LARGE SCALE GENOMIC DNA]</scope>
    <source>
        <strain evidence="10">FD-172 SS1</strain>
    </source>
</reference>
<comment type="similarity">
    <text evidence="3">Belongs to the cytochrome P450 family.</text>
</comment>
<name>A0A067MZU4_BOTB1</name>
<dbReference type="PRINTS" id="PR00463">
    <property type="entry name" value="EP450I"/>
</dbReference>
<evidence type="ECO:0000256" key="7">
    <source>
        <dbReference type="ARBA" id="ARBA00023004"/>
    </source>
</evidence>
<keyword evidence="5" id="KW-0479">Metal-binding</keyword>
<evidence type="ECO:0000256" key="5">
    <source>
        <dbReference type="ARBA" id="ARBA00022723"/>
    </source>
</evidence>
<organism evidence="9 10">
    <name type="scientific">Botryobasidium botryosum (strain FD-172 SS1)</name>
    <dbReference type="NCBI Taxonomy" id="930990"/>
    <lineage>
        <taxon>Eukaryota</taxon>
        <taxon>Fungi</taxon>
        <taxon>Dikarya</taxon>
        <taxon>Basidiomycota</taxon>
        <taxon>Agaricomycotina</taxon>
        <taxon>Agaricomycetes</taxon>
        <taxon>Cantharellales</taxon>
        <taxon>Botryobasidiaceae</taxon>
        <taxon>Botryobasidium</taxon>
    </lineage>
</organism>
<dbReference type="Gene3D" id="1.10.630.10">
    <property type="entry name" value="Cytochrome P450"/>
    <property type="match status" value="1"/>
</dbReference>
<evidence type="ECO:0000256" key="1">
    <source>
        <dbReference type="ARBA" id="ARBA00001971"/>
    </source>
</evidence>
<dbReference type="GO" id="GO:0020037">
    <property type="term" value="F:heme binding"/>
    <property type="evidence" value="ECO:0007669"/>
    <property type="project" value="InterPro"/>
</dbReference>
<dbReference type="HOGENOM" id="CLU_001570_2_2_1"/>
<dbReference type="AlphaFoldDB" id="A0A067MZU4"/>
<dbReference type="SUPFAM" id="SSF48264">
    <property type="entry name" value="Cytochrome P450"/>
    <property type="match status" value="1"/>
</dbReference>
<comment type="pathway">
    <text evidence="2">Secondary metabolite biosynthesis.</text>
</comment>
<dbReference type="GO" id="GO:0005506">
    <property type="term" value="F:iron ion binding"/>
    <property type="evidence" value="ECO:0007669"/>
    <property type="project" value="InterPro"/>
</dbReference>
<proteinExistence type="inferred from homology"/>
<keyword evidence="8" id="KW-0503">Monooxygenase</keyword>
<dbReference type="OrthoDB" id="2789670at2759"/>
<keyword evidence="10" id="KW-1185">Reference proteome</keyword>
<dbReference type="Proteomes" id="UP000027195">
    <property type="component" value="Unassembled WGS sequence"/>
</dbReference>
<evidence type="ECO:0000256" key="4">
    <source>
        <dbReference type="ARBA" id="ARBA00022617"/>
    </source>
</evidence>
<dbReference type="InterPro" id="IPR002401">
    <property type="entry name" value="Cyt_P450_E_grp-I"/>
</dbReference>
<dbReference type="InParanoid" id="A0A067MZU4"/>
<evidence type="ECO:0000313" key="9">
    <source>
        <dbReference type="EMBL" id="KDQ17051.1"/>
    </source>
</evidence>
<evidence type="ECO:0000256" key="8">
    <source>
        <dbReference type="ARBA" id="ARBA00023033"/>
    </source>
</evidence>
<evidence type="ECO:0000256" key="3">
    <source>
        <dbReference type="ARBA" id="ARBA00010617"/>
    </source>
</evidence>
<keyword evidence="7" id="KW-0408">Iron</keyword>
<dbReference type="GO" id="GO:0004497">
    <property type="term" value="F:monooxygenase activity"/>
    <property type="evidence" value="ECO:0007669"/>
    <property type="project" value="UniProtKB-KW"/>
</dbReference>
<dbReference type="Pfam" id="PF00067">
    <property type="entry name" value="p450"/>
    <property type="match status" value="1"/>
</dbReference>
<evidence type="ECO:0000256" key="2">
    <source>
        <dbReference type="ARBA" id="ARBA00005179"/>
    </source>
</evidence>
<dbReference type="GO" id="GO:0016705">
    <property type="term" value="F:oxidoreductase activity, acting on paired donors, with incorporation or reduction of molecular oxygen"/>
    <property type="evidence" value="ECO:0007669"/>
    <property type="project" value="InterPro"/>
</dbReference>
<dbReference type="InterPro" id="IPR050364">
    <property type="entry name" value="Cytochrome_P450_fung"/>
</dbReference>